<dbReference type="EMBL" id="JBHTLU010000013">
    <property type="protein sequence ID" value="MFD1220666.1"/>
    <property type="molecule type" value="Genomic_DNA"/>
</dbReference>
<evidence type="ECO:0000313" key="4">
    <source>
        <dbReference type="Proteomes" id="UP001597180"/>
    </source>
</evidence>
<dbReference type="InterPro" id="IPR018711">
    <property type="entry name" value="NAGPA"/>
</dbReference>
<accession>A0ABW3ULC2</accession>
<organism evidence="3 4">
    <name type="scientific">Paenibacillus vulneris</name>
    <dbReference type="NCBI Taxonomy" id="1133364"/>
    <lineage>
        <taxon>Bacteria</taxon>
        <taxon>Bacillati</taxon>
        <taxon>Bacillota</taxon>
        <taxon>Bacilli</taxon>
        <taxon>Bacillales</taxon>
        <taxon>Paenibacillaceae</taxon>
        <taxon>Paenibacillus</taxon>
    </lineage>
</organism>
<evidence type="ECO:0000259" key="1">
    <source>
        <dbReference type="Pfam" id="PF07833"/>
    </source>
</evidence>
<evidence type="ECO:0000313" key="3">
    <source>
        <dbReference type="EMBL" id="MFD1220666.1"/>
    </source>
</evidence>
<proteinExistence type="predicted"/>
<dbReference type="PANTHER" id="PTHR40446">
    <property type="entry name" value="N-ACETYLGLUCOSAMINE-1-PHOSPHODIESTER ALPHA-N-ACETYLGLUCOSAMINIDASE"/>
    <property type="match status" value="1"/>
</dbReference>
<reference evidence="4" key="1">
    <citation type="journal article" date="2019" name="Int. J. Syst. Evol. Microbiol.">
        <title>The Global Catalogue of Microorganisms (GCM) 10K type strain sequencing project: providing services to taxonomists for standard genome sequencing and annotation.</title>
        <authorList>
            <consortium name="The Broad Institute Genomics Platform"/>
            <consortium name="The Broad Institute Genome Sequencing Center for Infectious Disease"/>
            <person name="Wu L."/>
            <person name="Ma J."/>
        </authorList>
    </citation>
    <scope>NUCLEOTIDE SEQUENCE [LARGE SCALE GENOMIC DNA]</scope>
    <source>
        <strain evidence="4">CCUG 53270</strain>
    </source>
</reference>
<dbReference type="PANTHER" id="PTHR40446:SF2">
    <property type="entry name" value="N-ACETYLGLUCOSAMINE-1-PHOSPHODIESTER ALPHA-N-ACETYLGLUCOSAMINIDASE"/>
    <property type="match status" value="1"/>
</dbReference>
<comment type="caution">
    <text evidence="3">The sequence shown here is derived from an EMBL/GenBank/DDBJ whole genome shotgun (WGS) entry which is preliminary data.</text>
</comment>
<feature type="domain" description="Copper amine oxidase-like N-terminal" evidence="1">
    <location>
        <begin position="297"/>
        <end position="388"/>
    </location>
</feature>
<feature type="domain" description="Phosphodiester glycosidase" evidence="2">
    <location>
        <begin position="149"/>
        <end position="277"/>
    </location>
</feature>
<dbReference type="Pfam" id="PF09992">
    <property type="entry name" value="NAGPA"/>
    <property type="match status" value="1"/>
</dbReference>
<dbReference type="InterPro" id="IPR036582">
    <property type="entry name" value="Mao_N_sf"/>
</dbReference>
<name>A0ABW3ULC2_9BACL</name>
<dbReference type="RefSeq" id="WP_345587248.1">
    <property type="nucleotide sequence ID" value="NZ_BAABJG010000006.1"/>
</dbReference>
<protein>
    <submittedName>
        <fullName evidence="3">Stalk domain-containing protein</fullName>
    </submittedName>
</protein>
<dbReference type="InterPro" id="IPR012854">
    <property type="entry name" value="Cu_amine_oxidase-like_N"/>
</dbReference>
<keyword evidence="4" id="KW-1185">Reference proteome</keyword>
<dbReference type="Gene3D" id="3.30.457.10">
    <property type="entry name" value="Copper amine oxidase-like, N-terminal domain"/>
    <property type="match status" value="1"/>
</dbReference>
<sequence length="400" mass="43714">MSDNDAVAGINGTFFDAFTEDIEYRTPYGIVMNNNDLFYGGDKETSITVSTNKEASVQRLAIGSNVQAGRLGARLNGVDMYHGDQARSAWVFTKDYGDVADEPGIKIVIGQDQKIASISEEAVRIPSGGKVLLLSTDYSLEQVSKQVKPGDKFSMSQTVTNLDTKQTLPLEQYQMAIGAGPKLLTGGQIDIDFERDRFNDPLVTSQANVRSFAGVDEDGQLVFGTVSYSTIEQMANVLVQAGMTDAINLDGGASSALYYQGKVLRKPGRLLSNVLLVQQADKPLVQLSMNGHLAQNKTGYIENGITMVPFRVLLNRMNAEYTWNSDDSSLHIERGKVKVDLKLGNDWAEVNGQAVTLETVPQIVNGRMYVPLRFVAEALGAQVQWDASLYRANVTFDEGK</sequence>
<gene>
    <name evidence="3" type="ORF">ACFQ4B_11080</name>
</gene>
<dbReference type="Proteomes" id="UP001597180">
    <property type="component" value="Unassembled WGS sequence"/>
</dbReference>
<evidence type="ECO:0000259" key="2">
    <source>
        <dbReference type="Pfam" id="PF09992"/>
    </source>
</evidence>
<dbReference type="Pfam" id="PF07833">
    <property type="entry name" value="Cu_amine_oxidN1"/>
    <property type="match status" value="1"/>
</dbReference>
<dbReference type="SUPFAM" id="SSF55383">
    <property type="entry name" value="Copper amine oxidase, domain N"/>
    <property type="match status" value="1"/>
</dbReference>